<keyword evidence="2" id="KW-1185">Reference proteome</keyword>
<proteinExistence type="predicted"/>
<reference evidence="1 2" key="2">
    <citation type="submission" date="2018-12" db="EMBL/GenBank/DDBJ databases">
        <title>Nakamurella antarcticus sp. nov., isolated from Antarctica South Shetland Islands soil.</title>
        <authorList>
            <person name="Peng F."/>
        </authorList>
    </citation>
    <scope>NUCLEOTIDE SEQUENCE [LARGE SCALE GENOMIC DNA]</scope>
    <source>
        <strain evidence="1 2">S14-144</strain>
    </source>
</reference>
<accession>A0A3G8ZY17</accession>
<dbReference type="KEGG" id="nak:EH165_10775"/>
<name>A0A3G8ZY17_9ACTN</name>
<evidence type="ECO:0000313" key="1">
    <source>
        <dbReference type="EMBL" id="AZI58541.1"/>
    </source>
</evidence>
<organism evidence="1 2">
    <name type="scientific">Nakamurella antarctica</name>
    <dbReference type="NCBI Taxonomy" id="1902245"/>
    <lineage>
        <taxon>Bacteria</taxon>
        <taxon>Bacillati</taxon>
        <taxon>Actinomycetota</taxon>
        <taxon>Actinomycetes</taxon>
        <taxon>Nakamurellales</taxon>
        <taxon>Nakamurellaceae</taxon>
        <taxon>Nakamurella</taxon>
    </lineage>
</organism>
<reference evidence="1 2" key="1">
    <citation type="submission" date="2018-11" db="EMBL/GenBank/DDBJ databases">
        <authorList>
            <person name="Da X."/>
        </authorList>
    </citation>
    <scope>NUCLEOTIDE SEQUENCE [LARGE SCALE GENOMIC DNA]</scope>
    <source>
        <strain evidence="1 2">S14-144</strain>
    </source>
</reference>
<evidence type="ECO:0000313" key="2">
    <source>
        <dbReference type="Proteomes" id="UP000268084"/>
    </source>
</evidence>
<dbReference type="RefSeq" id="WP_124799450.1">
    <property type="nucleotide sequence ID" value="NZ_CP034170.1"/>
</dbReference>
<gene>
    <name evidence="1" type="ORF">EH165_10775</name>
</gene>
<dbReference type="Proteomes" id="UP000268084">
    <property type="component" value="Chromosome"/>
</dbReference>
<protein>
    <submittedName>
        <fullName evidence="1">GGDEF domain-containing protein</fullName>
    </submittedName>
</protein>
<dbReference type="EMBL" id="CP034170">
    <property type="protein sequence ID" value="AZI58541.1"/>
    <property type="molecule type" value="Genomic_DNA"/>
</dbReference>
<sequence>MARGTQLGRMSARALRTKWAEESALAGWSFPSDWDSPAVDAICEAAVGETDIWPAAERLGRARAAAGVGLGETLADVDALTALVSSRYADQLRRGVSLGWAERITAPPVGISDPLTGLVSKEYLQLRLAEIYQQAQAQHFDVNERFALAVVRVDLSGRSAWQRTLPMILVSECLRSVFDAGETLARLGEPIAVALAHRDEMLPRRLQLAARMYTSRISADPQANIPAPRVWTEPLPTKFASVRFLLDELAR</sequence>
<dbReference type="OrthoDB" id="4936366at2"/>
<dbReference type="AlphaFoldDB" id="A0A3G8ZY17"/>